<keyword evidence="3" id="KW-0333">Golgi apparatus</keyword>
<dbReference type="PANTHER" id="PTHR12450:SF22">
    <property type="entry name" value="EXTRACELLULAR SERINE_THREONINE PROTEIN CG31145"/>
    <property type="match status" value="1"/>
</dbReference>
<feature type="binding site" evidence="7">
    <location>
        <begin position="1093"/>
        <end position="1096"/>
    </location>
    <ligand>
        <name>ATP</name>
        <dbReference type="ChEBI" id="CHEBI:30616"/>
    </ligand>
</feature>
<keyword evidence="7" id="KW-0547">Nucleotide-binding</keyword>
<dbReference type="VEuPathDB" id="VectorBase:GAUT016967"/>
<protein>
    <submittedName>
        <fullName evidence="11">Fam20C domain-containing protein</fullName>
    </submittedName>
</protein>
<dbReference type="InterPro" id="IPR009581">
    <property type="entry name" value="FAM20_C"/>
</dbReference>
<dbReference type="EnsemblMetazoa" id="GAUT016967-RA">
    <property type="protein sequence ID" value="GAUT016967-PA"/>
    <property type="gene ID" value="GAUT016967"/>
</dbReference>
<feature type="binding site" evidence="8">
    <location>
        <position position="1182"/>
    </location>
    <ligand>
        <name>Mn(2+)</name>
        <dbReference type="ChEBI" id="CHEBI:29035"/>
    </ligand>
</feature>
<sequence length="1282" mass="145944">MRKMKRQDIPHLADDAIGIRETTQTQALSQTSGQSAKRCTNEFQIKSENRMKLRYQHKLDSSRNWHMYARSGNATKKLQLAKSFLGANQLAVERNINSNQADRNICLKCNQNETLEIELNADDCERFDTDDVVRYHKYNKYEQPLYKDDICSKAIKSLVQLPSKANWLTESGSNSCNGCKEIVRIKINEAPTIVVSNTNSKNVVTTQRNNRSQKGNLYNEQREANYNLQPQHQSCSNDNEDGTQLANGHNYHHNVNEKNIGNENVHHDNEVFARDNNDGVQKNKNRNEKDNNEIALCSEPFHKVNINKELYGQQTEESCLGGNSNANTKPLNSIINVKPKQRPTPQPQEILETLSTSLTTTNKSCKKSAAQLMKTQLNSHIKHLPSVACTAHPSSSTMTMTLVSTDVSNSNSAVAQITIDKHKSDGRINDAKHFHEILHLEPHQQEQNFHQILALEQACNGLYEKPSVRWEDNDSNVNKACDTSLDESAIINNWQNSFADYNGNTIATTTNELAERLKKFRLKQQRQQQQNSYGDESLSLHSLTALSSSSKNYTKTDLKSQAQQQRLAERSYPLDAVSAEQRTRNRQIIIQRQSTRNGLRNLKENHISFPGEEDGQKINSNSNNANNNFIVKQLRFLNTEQSQNNELDLIPTLNTKVKKVVVRRRVIKKLKIQKPKQESESVENAKDSVGKSEFWFESLLKRISLKQFCNKNAKLATALITTTQTSGTTLGIPRIDKIPPIINIMGMLRTMKLKERLAISLGATLILLTLLLVVDVQMDFGVTNRHLMPTQHTQHQRVRYVDDRNGGAIGLFKDFKRKFLQKSNSSGSKETSTPYTTQGRPGSVGSQSGGGGVVSSALQEADSDVKQSLLSTKRPTIRDHFDDLEHILSDANASQQYDHVIVDSSEEENSGSNPTLGDLMHVKPKKNATNLEKFHLKISKRELYAENEPLVEAVLKDMITLSILHVAQKEGGTQFKLLVEYPNDIKALMKPMRFPRDQQTLPNHFYFTDYERHNAEIAAFHLDRILGFRRAMPVTGRLLNITTEIYQVADDNLLKTFFISPASNLCFHGKCVYYCDTSHAICGNPDRLEGSFAAFLPTFEMANRKTWRHPWRRSYHKRRKAQWETDANYCSLVRDIPPYDEGRRLLDLMDMSVFDFLTGNMDRHHYETFKIYGNNTFTLHLDHGRGFGKPFHDELTILAPMLQCCMLRKRTVRKLLDLHNGPKPLSELLRESMRMDPVSPILWEPHFEALDRRLAIILQGIRDCVKKNPPEGLDNSEDNVSS</sequence>
<feature type="binding site" evidence="8">
    <location>
        <position position="1011"/>
    </location>
    <ligand>
        <name>Mn(2+)</name>
        <dbReference type="ChEBI" id="CHEBI:29035"/>
    </ligand>
</feature>
<keyword evidence="12" id="KW-1185">Reference proteome</keyword>
<dbReference type="GO" id="GO:0046872">
    <property type="term" value="F:metal ion binding"/>
    <property type="evidence" value="ECO:0007669"/>
    <property type="project" value="UniProtKB-KW"/>
</dbReference>
<feature type="binding site" evidence="7">
    <location>
        <position position="990"/>
    </location>
    <ligand>
        <name>ATP</name>
        <dbReference type="ChEBI" id="CHEBI:30616"/>
    </ligand>
</feature>
<evidence type="ECO:0000256" key="5">
    <source>
        <dbReference type="ARBA" id="ARBA00023180"/>
    </source>
</evidence>
<evidence type="ECO:0000256" key="7">
    <source>
        <dbReference type="PIRSR" id="PIRSR624869-2"/>
    </source>
</evidence>
<evidence type="ECO:0000313" key="12">
    <source>
        <dbReference type="Proteomes" id="UP000078200"/>
    </source>
</evidence>
<feature type="compositionally biased region" description="Polar residues" evidence="9">
    <location>
        <begin position="551"/>
        <end position="566"/>
    </location>
</feature>
<evidence type="ECO:0000256" key="9">
    <source>
        <dbReference type="SAM" id="MobiDB-lite"/>
    </source>
</evidence>
<evidence type="ECO:0000256" key="6">
    <source>
        <dbReference type="PIRSR" id="PIRSR624869-1"/>
    </source>
</evidence>
<dbReference type="GO" id="GO:0005794">
    <property type="term" value="C:Golgi apparatus"/>
    <property type="evidence" value="ECO:0007669"/>
    <property type="project" value="UniProtKB-SubCell"/>
</dbReference>
<keyword evidence="7" id="KW-0067">ATP-binding</keyword>
<feature type="region of interest" description="Disordered" evidence="9">
    <location>
        <begin position="230"/>
        <end position="249"/>
    </location>
</feature>
<proteinExistence type="inferred from homology"/>
<dbReference type="CDD" id="cd10314">
    <property type="entry name" value="FAM20_C"/>
    <property type="match status" value="1"/>
</dbReference>
<keyword evidence="4" id="KW-1015">Disulfide bond</keyword>
<evidence type="ECO:0000256" key="3">
    <source>
        <dbReference type="ARBA" id="ARBA00023034"/>
    </source>
</evidence>
<evidence type="ECO:0000256" key="8">
    <source>
        <dbReference type="PIRSR" id="PIRSR624869-3"/>
    </source>
</evidence>
<organism evidence="11 12">
    <name type="scientific">Glossina austeni</name>
    <name type="common">Savannah tsetse fly</name>
    <dbReference type="NCBI Taxonomy" id="7395"/>
    <lineage>
        <taxon>Eukaryota</taxon>
        <taxon>Metazoa</taxon>
        <taxon>Ecdysozoa</taxon>
        <taxon>Arthropoda</taxon>
        <taxon>Hexapoda</taxon>
        <taxon>Insecta</taxon>
        <taxon>Pterygota</taxon>
        <taxon>Neoptera</taxon>
        <taxon>Endopterygota</taxon>
        <taxon>Diptera</taxon>
        <taxon>Brachycera</taxon>
        <taxon>Muscomorpha</taxon>
        <taxon>Hippoboscoidea</taxon>
        <taxon>Glossinidae</taxon>
        <taxon>Glossina</taxon>
    </lineage>
</organism>
<evidence type="ECO:0000313" key="11">
    <source>
        <dbReference type="EnsemblMetazoa" id="GAUT016967-PA"/>
    </source>
</evidence>
<feature type="active site" evidence="6">
    <location>
        <position position="1162"/>
    </location>
</feature>
<feature type="binding site" evidence="7">
    <location>
        <position position="1182"/>
    </location>
    <ligand>
        <name>ATP</name>
        <dbReference type="ChEBI" id="CHEBI:30616"/>
    </ligand>
</feature>
<feature type="binding site" evidence="7">
    <location>
        <position position="1167"/>
    </location>
    <ligand>
        <name>ATP</name>
        <dbReference type="ChEBI" id="CHEBI:30616"/>
    </ligand>
</feature>
<dbReference type="Proteomes" id="UP000078200">
    <property type="component" value="Unassembled WGS sequence"/>
</dbReference>
<feature type="domain" description="FAM20 C-terminal" evidence="10">
    <location>
        <begin position="1057"/>
        <end position="1268"/>
    </location>
</feature>
<comment type="cofactor">
    <cofactor evidence="8">
        <name>Mn(2+)</name>
        <dbReference type="ChEBI" id="CHEBI:29035"/>
    </cofactor>
</comment>
<feature type="binding site" evidence="7">
    <location>
        <position position="974"/>
    </location>
    <ligand>
        <name>ATP</name>
        <dbReference type="ChEBI" id="CHEBI:30616"/>
    </ligand>
</feature>
<evidence type="ECO:0000256" key="1">
    <source>
        <dbReference type="ARBA" id="ARBA00004555"/>
    </source>
</evidence>
<dbReference type="InterPro" id="IPR024869">
    <property type="entry name" value="FAM20"/>
</dbReference>
<evidence type="ECO:0000256" key="4">
    <source>
        <dbReference type="ARBA" id="ARBA00023157"/>
    </source>
</evidence>
<reference evidence="11" key="1">
    <citation type="submission" date="2020-05" db="UniProtKB">
        <authorList>
            <consortium name="EnsemblMetazoa"/>
        </authorList>
    </citation>
    <scope>IDENTIFICATION</scope>
    <source>
        <strain evidence="11">TTRI</strain>
    </source>
</reference>
<dbReference type="Pfam" id="PF06702">
    <property type="entry name" value="Fam20C"/>
    <property type="match status" value="1"/>
</dbReference>
<dbReference type="GO" id="GO:0005524">
    <property type="term" value="F:ATP binding"/>
    <property type="evidence" value="ECO:0007669"/>
    <property type="project" value="UniProtKB-KW"/>
</dbReference>
<evidence type="ECO:0000256" key="2">
    <source>
        <dbReference type="ARBA" id="ARBA00006557"/>
    </source>
</evidence>
<comment type="similarity">
    <text evidence="2">Belongs to the FAM20 family.</text>
</comment>
<feature type="compositionally biased region" description="Polar residues" evidence="9">
    <location>
        <begin position="230"/>
        <end position="247"/>
    </location>
</feature>
<feature type="region of interest" description="Disordered" evidence="9">
    <location>
        <begin position="550"/>
        <end position="578"/>
    </location>
</feature>
<feature type="compositionally biased region" description="Polar residues" evidence="9">
    <location>
        <begin position="822"/>
        <end position="840"/>
    </location>
</feature>
<dbReference type="GO" id="GO:0004674">
    <property type="term" value="F:protein serine/threonine kinase activity"/>
    <property type="evidence" value="ECO:0007669"/>
    <property type="project" value="TreeGrafter"/>
</dbReference>
<keyword evidence="5" id="KW-0325">Glycoprotein</keyword>
<dbReference type="PANTHER" id="PTHR12450">
    <property type="entry name" value="DENTIN MATRIX PROTEIN 4 PROTEIN FAM20"/>
    <property type="match status" value="1"/>
</dbReference>
<keyword evidence="8" id="KW-0479">Metal-binding</keyword>
<accession>A0A1A9UVG6</accession>
<comment type="subcellular location">
    <subcellularLocation>
        <location evidence="1">Golgi apparatus</location>
    </subcellularLocation>
</comment>
<keyword evidence="8" id="KW-0464">Manganese</keyword>
<name>A0A1A9UVG6_GLOAU</name>
<feature type="binding site" evidence="7">
    <location>
        <position position="1011"/>
    </location>
    <ligand>
        <name>ATP</name>
        <dbReference type="ChEBI" id="CHEBI:30616"/>
    </ligand>
</feature>
<feature type="region of interest" description="Disordered" evidence="9">
    <location>
        <begin position="822"/>
        <end position="855"/>
    </location>
</feature>
<evidence type="ECO:0000259" key="10">
    <source>
        <dbReference type="Pfam" id="PF06702"/>
    </source>
</evidence>
<dbReference type="STRING" id="7395.A0A1A9UVG6"/>